<dbReference type="RefSeq" id="WP_143161104.1">
    <property type="nucleotide sequence ID" value="NZ_FQXE01000018.1"/>
</dbReference>
<feature type="domain" description="DUF4351" evidence="1">
    <location>
        <begin position="87"/>
        <end position="140"/>
    </location>
</feature>
<dbReference type="Pfam" id="PF14261">
    <property type="entry name" value="DUF4351"/>
    <property type="match status" value="1"/>
</dbReference>
<protein>
    <recommendedName>
        <fullName evidence="1">DUF4351 domain-containing protein</fullName>
    </recommendedName>
</protein>
<organism evidence="2 3">
    <name type="scientific">Pollutimonas bauzanensis</name>
    <dbReference type="NCBI Taxonomy" id="658167"/>
    <lineage>
        <taxon>Bacteria</taxon>
        <taxon>Pseudomonadati</taxon>
        <taxon>Pseudomonadota</taxon>
        <taxon>Betaproteobacteria</taxon>
        <taxon>Burkholderiales</taxon>
        <taxon>Alcaligenaceae</taxon>
        <taxon>Pollutimonas</taxon>
    </lineage>
</organism>
<dbReference type="Proteomes" id="UP000184226">
    <property type="component" value="Unassembled WGS sequence"/>
</dbReference>
<dbReference type="InterPro" id="IPR025587">
    <property type="entry name" value="DUF4351"/>
</dbReference>
<keyword evidence="3" id="KW-1185">Reference proteome</keyword>
<dbReference type="PANTHER" id="PTHR35586">
    <property type="entry name" value="SLL1691 PROTEIN"/>
    <property type="match status" value="1"/>
</dbReference>
<name>A0A1M5ZTG9_9BURK</name>
<dbReference type="PANTHER" id="PTHR35586:SF1">
    <property type="entry name" value="SLL1691 PROTEIN"/>
    <property type="match status" value="1"/>
</dbReference>
<dbReference type="EMBL" id="FQXE01000018">
    <property type="protein sequence ID" value="SHI27595.1"/>
    <property type="molecule type" value="Genomic_DNA"/>
</dbReference>
<proteinExistence type="predicted"/>
<evidence type="ECO:0000259" key="1">
    <source>
        <dbReference type="Pfam" id="PF14261"/>
    </source>
</evidence>
<dbReference type="OrthoDB" id="8689758at2"/>
<dbReference type="AlphaFoldDB" id="A0A1M5ZTG9"/>
<gene>
    <name evidence="2" type="ORF">SAMN04488135_11891</name>
</gene>
<reference evidence="2 3" key="1">
    <citation type="submission" date="2016-11" db="EMBL/GenBank/DDBJ databases">
        <authorList>
            <person name="Jaros S."/>
            <person name="Januszkiewicz K."/>
            <person name="Wedrychowicz H."/>
        </authorList>
    </citation>
    <scope>NUCLEOTIDE SEQUENCE [LARGE SCALE GENOMIC DNA]</scope>
    <source>
        <strain evidence="2 3">CGMCC 1.10190</strain>
    </source>
</reference>
<dbReference type="STRING" id="658167.SAMN04488135_11891"/>
<evidence type="ECO:0000313" key="2">
    <source>
        <dbReference type="EMBL" id="SHI27595.1"/>
    </source>
</evidence>
<sequence length="144" mass="16781">MRPPGLLFRLEHNRGIEETRQLVQTIIALTQDDIYTELRLALGEWLRYVLLPRALPEVDLIHAPVTLTEITDMMTEHSRSWTHQWRQEGRQEGEGAMLARLLAHKYGPLSEEVTQRLRQATIAQLETWSLNILDADVLEDVFRE</sequence>
<evidence type="ECO:0000313" key="3">
    <source>
        <dbReference type="Proteomes" id="UP000184226"/>
    </source>
</evidence>
<accession>A0A1M5ZTG9</accession>